<accession>A0ABQ8FAY2</accession>
<dbReference type="EC" id="3.2.1.143" evidence="2"/>
<dbReference type="PANTHER" id="PTHR12837">
    <property type="entry name" value="POLY ADP-RIBOSE GLYCOHYDROLASE"/>
    <property type="match status" value="1"/>
</dbReference>
<feature type="region of interest" description="Disordered" evidence="4">
    <location>
        <begin position="25"/>
        <end position="114"/>
    </location>
</feature>
<feature type="compositionally biased region" description="Basic and acidic residues" evidence="4">
    <location>
        <begin position="81"/>
        <end position="95"/>
    </location>
</feature>
<dbReference type="InterPro" id="IPR007724">
    <property type="entry name" value="Poly_GlycHdrlase"/>
</dbReference>
<evidence type="ECO:0000313" key="7">
    <source>
        <dbReference type="EMBL" id="KAH6593732.1"/>
    </source>
</evidence>
<comment type="similarity">
    <text evidence="1">Belongs to the poly(ADP-ribose) glycohydrolase family.</text>
</comment>
<evidence type="ECO:0000259" key="5">
    <source>
        <dbReference type="Pfam" id="PF05028"/>
    </source>
</evidence>
<evidence type="ECO:0000256" key="2">
    <source>
        <dbReference type="ARBA" id="ARBA00012255"/>
    </source>
</evidence>
<proteinExistence type="inferred from homology"/>
<dbReference type="Proteomes" id="UP001648503">
    <property type="component" value="Unassembled WGS sequence"/>
</dbReference>
<sequence>MDPHAAHPSKRKMPLATMVQRKLSDMWGVPTTVSRNESLPSSTNDTRSIQDPCKGIRNLDTKTEADGDGEKSSDMGSNNRENNDRNSNDEKKIDMDSYNPESDDDISSGGVQPQDYSQMANLSLSDAVILPILESIPLHTSHTTPSGNLINSHARLSSQLDLVRQLSLDPSLDLLSEIIRQNSPKSLNQNLLCDFLMEQDSKYLVTVVPFICSLALELPDLFPVGLAKLSQNMNRVITLTQRQIASLLACAFLCLYDDFQRNKVDPRVNFYWLYSNTGRRSETRMVKIKFLMHFFERVRTRQDESGNVTFHRKALSTAMTPDWRTQHRTKLCNVGLRLEPIEDILGTSQADFSNKYIGGGVLSSGAVQEEIMFLIMPELIAACIFTEVLQDNESLHMIGAERYSDYSGYADTLQWAGSHIDVLSRDERGRKKRDIFAMDAIKFSYHMGRRQFDRECVLRDLTKAYTAFLGSSESCLSTAAHISTGCGAFAGNLELKSLIQVMAASVAGRDLIYSPFSETQFAQDLLVLLDQLRLSDVSVARLYKLICDFRQHAFGDYRSTKKSLFEYIRRVLRGS</sequence>
<reference evidence="7 8" key="1">
    <citation type="submission" date="2021-02" db="EMBL/GenBank/DDBJ databases">
        <title>Variation within the Batrachochytrium salamandrivorans European outbreak.</title>
        <authorList>
            <person name="Kelly M."/>
            <person name="Pasmans F."/>
            <person name="Shea T.P."/>
            <person name="Munoz J.F."/>
            <person name="Carranza S."/>
            <person name="Cuomo C.A."/>
            <person name="Martel A."/>
        </authorList>
    </citation>
    <scope>NUCLEOTIDE SEQUENCE [LARGE SCALE GENOMIC DNA]</scope>
    <source>
        <strain evidence="7 8">AMFP18/2</strain>
    </source>
</reference>
<protein>
    <recommendedName>
        <fullName evidence="2">poly(ADP-ribose) glycohydrolase</fullName>
        <ecNumber evidence="2">3.2.1.143</ecNumber>
    </recommendedName>
</protein>
<feature type="compositionally biased region" description="Basic and acidic residues" evidence="4">
    <location>
        <begin position="57"/>
        <end position="73"/>
    </location>
</feature>
<feature type="domain" description="PARG helical" evidence="6">
    <location>
        <begin position="198"/>
        <end position="312"/>
    </location>
</feature>
<keyword evidence="3" id="KW-0378">Hydrolase</keyword>
<dbReference type="Pfam" id="PF20811">
    <property type="entry name" value="PARG_cat_N"/>
    <property type="match status" value="1"/>
</dbReference>
<evidence type="ECO:0000256" key="3">
    <source>
        <dbReference type="ARBA" id="ARBA00022801"/>
    </source>
</evidence>
<evidence type="ECO:0000313" key="8">
    <source>
        <dbReference type="Proteomes" id="UP001648503"/>
    </source>
</evidence>
<name>A0ABQ8FAY2_9FUNG</name>
<dbReference type="Pfam" id="PF05028">
    <property type="entry name" value="PARG_cat_C"/>
    <property type="match status" value="1"/>
</dbReference>
<organism evidence="7 8">
    <name type="scientific">Batrachochytrium salamandrivorans</name>
    <dbReference type="NCBI Taxonomy" id="1357716"/>
    <lineage>
        <taxon>Eukaryota</taxon>
        <taxon>Fungi</taxon>
        <taxon>Fungi incertae sedis</taxon>
        <taxon>Chytridiomycota</taxon>
        <taxon>Chytridiomycota incertae sedis</taxon>
        <taxon>Chytridiomycetes</taxon>
        <taxon>Rhizophydiales</taxon>
        <taxon>Rhizophydiales incertae sedis</taxon>
        <taxon>Batrachochytrium</taxon>
    </lineage>
</organism>
<gene>
    <name evidence="7" type="ORF">BASA50_007168</name>
</gene>
<keyword evidence="8" id="KW-1185">Reference proteome</keyword>
<feature type="domain" description="PARG catalytic Macro" evidence="5">
    <location>
        <begin position="321"/>
        <end position="522"/>
    </location>
</feature>
<dbReference type="InterPro" id="IPR046372">
    <property type="entry name" value="PARG_cat_C"/>
</dbReference>
<dbReference type="InterPro" id="IPR048362">
    <property type="entry name" value="PARG_helical"/>
</dbReference>
<dbReference type="PANTHER" id="PTHR12837:SF0">
    <property type="entry name" value="POLY(ADP-RIBOSE) GLYCOHYDROLASE"/>
    <property type="match status" value="1"/>
</dbReference>
<evidence type="ECO:0000256" key="4">
    <source>
        <dbReference type="SAM" id="MobiDB-lite"/>
    </source>
</evidence>
<feature type="compositionally biased region" description="Polar residues" evidence="4">
    <location>
        <begin position="31"/>
        <end position="49"/>
    </location>
</feature>
<evidence type="ECO:0000256" key="1">
    <source>
        <dbReference type="ARBA" id="ARBA00009545"/>
    </source>
</evidence>
<evidence type="ECO:0000259" key="6">
    <source>
        <dbReference type="Pfam" id="PF20811"/>
    </source>
</evidence>
<comment type="caution">
    <text evidence="7">The sequence shown here is derived from an EMBL/GenBank/DDBJ whole genome shotgun (WGS) entry which is preliminary data.</text>
</comment>
<dbReference type="EMBL" id="JAFCIX010000347">
    <property type="protein sequence ID" value="KAH6593732.1"/>
    <property type="molecule type" value="Genomic_DNA"/>
</dbReference>